<proteinExistence type="predicted"/>
<gene>
    <name evidence="2" type="ORF">AVDCRST_MAG81-78</name>
</gene>
<reference evidence="2" key="1">
    <citation type="submission" date="2020-02" db="EMBL/GenBank/DDBJ databases">
        <authorList>
            <person name="Meier V. D."/>
        </authorList>
    </citation>
    <scope>NUCLEOTIDE SEQUENCE</scope>
    <source>
        <strain evidence="2">AVDCRST_MAG81</strain>
    </source>
</reference>
<organism evidence="2">
    <name type="scientific">uncultured Synechococcales cyanobacterium</name>
    <dbReference type="NCBI Taxonomy" id="1936017"/>
    <lineage>
        <taxon>Bacteria</taxon>
        <taxon>Bacillati</taxon>
        <taxon>Cyanobacteriota</taxon>
        <taxon>Cyanophyceae</taxon>
        <taxon>Synechococcales</taxon>
        <taxon>environmental samples</taxon>
    </lineage>
</organism>
<feature type="domain" description="Integrase catalytic" evidence="1">
    <location>
        <begin position="3"/>
        <end position="47"/>
    </location>
</feature>
<dbReference type="GO" id="GO:0015074">
    <property type="term" value="P:DNA integration"/>
    <property type="evidence" value="ECO:0007669"/>
    <property type="project" value="InterPro"/>
</dbReference>
<dbReference type="EMBL" id="CADCWO010000008">
    <property type="protein sequence ID" value="CAA9554125.1"/>
    <property type="molecule type" value="Genomic_DNA"/>
</dbReference>
<dbReference type="SUPFAM" id="SSF53098">
    <property type="entry name" value="Ribonuclease H-like"/>
    <property type="match status" value="1"/>
</dbReference>
<dbReference type="InterPro" id="IPR012337">
    <property type="entry name" value="RNaseH-like_sf"/>
</dbReference>
<dbReference type="AlphaFoldDB" id="A0A6J4ULG5"/>
<dbReference type="Pfam" id="PF13333">
    <property type="entry name" value="rve_2"/>
    <property type="match status" value="1"/>
</dbReference>
<sequence length="59" mass="6911">MVYRTPLMAPQEAKIAIAQWIEVFYNRQRRHSVLGFLTPSQFEQQYLNTLKTLKLISAA</sequence>
<evidence type="ECO:0000313" key="2">
    <source>
        <dbReference type="EMBL" id="CAA9554125.1"/>
    </source>
</evidence>
<accession>A0A6J4ULG5</accession>
<name>A0A6J4ULG5_9CYAN</name>
<evidence type="ECO:0000259" key="1">
    <source>
        <dbReference type="Pfam" id="PF13333"/>
    </source>
</evidence>
<protein>
    <submittedName>
        <fullName evidence="2">Mobile element protein</fullName>
    </submittedName>
</protein>
<dbReference type="InterPro" id="IPR001584">
    <property type="entry name" value="Integrase_cat-core"/>
</dbReference>